<accession>A0A2I0V9A5</accession>
<organism evidence="2 3">
    <name type="scientific">Dendrobium catenatum</name>
    <dbReference type="NCBI Taxonomy" id="906689"/>
    <lineage>
        <taxon>Eukaryota</taxon>
        <taxon>Viridiplantae</taxon>
        <taxon>Streptophyta</taxon>
        <taxon>Embryophyta</taxon>
        <taxon>Tracheophyta</taxon>
        <taxon>Spermatophyta</taxon>
        <taxon>Magnoliopsida</taxon>
        <taxon>Liliopsida</taxon>
        <taxon>Asparagales</taxon>
        <taxon>Orchidaceae</taxon>
        <taxon>Epidendroideae</taxon>
        <taxon>Malaxideae</taxon>
        <taxon>Dendrobiinae</taxon>
        <taxon>Dendrobium</taxon>
    </lineage>
</organism>
<dbReference type="Proteomes" id="UP000233837">
    <property type="component" value="Unassembled WGS sequence"/>
</dbReference>
<dbReference type="AlphaFoldDB" id="A0A2I0V9A5"/>
<proteinExistence type="predicted"/>
<keyword evidence="3" id="KW-1185">Reference proteome</keyword>
<evidence type="ECO:0000313" key="2">
    <source>
        <dbReference type="EMBL" id="PKU59979.1"/>
    </source>
</evidence>
<sequence>MRDKDKELVINEVWRLEKLWANQTNIIRQLEELLIDVQRLSIETRREFNSNGARTTPHQPCRDHAPAIVPGIRSGMGLDHQQRRSHQPTQEVSDSDEDFQ</sequence>
<gene>
    <name evidence="2" type="ORF">MA16_Dca024468</name>
</gene>
<dbReference type="EMBL" id="KZ504025">
    <property type="protein sequence ID" value="PKU59979.1"/>
    <property type="molecule type" value="Genomic_DNA"/>
</dbReference>
<reference evidence="2 3" key="2">
    <citation type="journal article" date="2017" name="Nature">
        <title>The Apostasia genome and the evolution of orchids.</title>
        <authorList>
            <person name="Zhang G.Q."/>
            <person name="Liu K.W."/>
            <person name="Li Z."/>
            <person name="Lohaus R."/>
            <person name="Hsiao Y.Y."/>
            <person name="Niu S.C."/>
            <person name="Wang J.Y."/>
            <person name="Lin Y.C."/>
            <person name="Xu Q."/>
            <person name="Chen L.J."/>
            <person name="Yoshida K."/>
            <person name="Fujiwara S."/>
            <person name="Wang Z.W."/>
            <person name="Zhang Y.Q."/>
            <person name="Mitsuda N."/>
            <person name="Wang M."/>
            <person name="Liu G.H."/>
            <person name="Pecoraro L."/>
            <person name="Huang H.X."/>
            <person name="Xiao X.J."/>
            <person name="Lin M."/>
            <person name="Wu X.Y."/>
            <person name="Wu W.L."/>
            <person name="Chen Y.Y."/>
            <person name="Chang S.B."/>
            <person name="Sakamoto S."/>
            <person name="Ohme-Takagi M."/>
            <person name="Yagi M."/>
            <person name="Zeng S.J."/>
            <person name="Shen C.Y."/>
            <person name="Yeh C.M."/>
            <person name="Luo Y.B."/>
            <person name="Tsai W.C."/>
            <person name="Van de Peer Y."/>
            <person name="Liu Z.J."/>
        </authorList>
    </citation>
    <scope>NUCLEOTIDE SEQUENCE [LARGE SCALE GENOMIC DNA]</scope>
    <source>
        <tissue evidence="2">The whole plant</tissue>
    </source>
</reference>
<reference evidence="2 3" key="1">
    <citation type="journal article" date="2016" name="Sci. Rep.">
        <title>The Dendrobium catenatum Lindl. genome sequence provides insights into polysaccharide synthase, floral development and adaptive evolution.</title>
        <authorList>
            <person name="Zhang G.Q."/>
            <person name="Xu Q."/>
            <person name="Bian C."/>
            <person name="Tsai W.C."/>
            <person name="Yeh C.M."/>
            <person name="Liu K.W."/>
            <person name="Yoshida K."/>
            <person name="Zhang L.S."/>
            <person name="Chang S.B."/>
            <person name="Chen F."/>
            <person name="Shi Y."/>
            <person name="Su Y.Y."/>
            <person name="Zhang Y.Q."/>
            <person name="Chen L.J."/>
            <person name="Yin Y."/>
            <person name="Lin M."/>
            <person name="Huang H."/>
            <person name="Deng H."/>
            <person name="Wang Z.W."/>
            <person name="Zhu S.L."/>
            <person name="Zhao X."/>
            <person name="Deng C."/>
            <person name="Niu S.C."/>
            <person name="Huang J."/>
            <person name="Wang M."/>
            <person name="Liu G.H."/>
            <person name="Yang H.J."/>
            <person name="Xiao X.J."/>
            <person name="Hsiao Y.Y."/>
            <person name="Wu W.L."/>
            <person name="Chen Y.Y."/>
            <person name="Mitsuda N."/>
            <person name="Ohme-Takagi M."/>
            <person name="Luo Y.B."/>
            <person name="Van de Peer Y."/>
            <person name="Liu Z.J."/>
        </authorList>
    </citation>
    <scope>NUCLEOTIDE SEQUENCE [LARGE SCALE GENOMIC DNA]</scope>
    <source>
        <tissue evidence="2">The whole plant</tissue>
    </source>
</reference>
<evidence type="ECO:0000256" key="1">
    <source>
        <dbReference type="SAM" id="MobiDB-lite"/>
    </source>
</evidence>
<name>A0A2I0V9A5_9ASPA</name>
<protein>
    <submittedName>
        <fullName evidence="2">Uncharacterized protein</fullName>
    </submittedName>
</protein>
<feature type="compositionally biased region" description="Polar residues" evidence="1">
    <location>
        <begin position="49"/>
        <end position="58"/>
    </location>
</feature>
<feature type="region of interest" description="Disordered" evidence="1">
    <location>
        <begin position="49"/>
        <end position="100"/>
    </location>
</feature>
<evidence type="ECO:0000313" key="3">
    <source>
        <dbReference type="Proteomes" id="UP000233837"/>
    </source>
</evidence>